<dbReference type="Proteomes" id="UP001310594">
    <property type="component" value="Unassembled WGS sequence"/>
</dbReference>
<proteinExistence type="predicted"/>
<organism evidence="2 3">
    <name type="scientific">Elasticomyces elasticus</name>
    <dbReference type="NCBI Taxonomy" id="574655"/>
    <lineage>
        <taxon>Eukaryota</taxon>
        <taxon>Fungi</taxon>
        <taxon>Dikarya</taxon>
        <taxon>Ascomycota</taxon>
        <taxon>Pezizomycotina</taxon>
        <taxon>Dothideomycetes</taxon>
        <taxon>Dothideomycetidae</taxon>
        <taxon>Mycosphaerellales</taxon>
        <taxon>Teratosphaeriaceae</taxon>
        <taxon>Elasticomyces</taxon>
    </lineage>
</organism>
<evidence type="ECO:0000256" key="1">
    <source>
        <dbReference type="SAM" id="Phobius"/>
    </source>
</evidence>
<gene>
    <name evidence="2" type="ORF">LTR97_002988</name>
</gene>
<comment type="caution">
    <text evidence="2">The sequence shown here is derived from an EMBL/GenBank/DDBJ whole genome shotgun (WGS) entry which is preliminary data.</text>
</comment>
<evidence type="ECO:0000313" key="3">
    <source>
        <dbReference type="Proteomes" id="UP001310594"/>
    </source>
</evidence>
<dbReference type="Gene3D" id="6.10.110.10">
    <property type="match status" value="1"/>
</dbReference>
<accession>A0AAN7WNU8</accession>
<protein>
    <submittedName>
        <fullName evidence="2">Uncharacterized protein</fullName>
    </submittedName>
</protein>
<feature type="transmembrane region" description="Helical" evidence="1">
    <location>
        <begin position="128"/>
        <end position="150"/>
    </location>
</feature>
<keyword evidence="1" id="KW-0472">Membrane</keyword>
<sequence>MPSLFLPATPHRSEGRAKSTFETLKDAYLKTKQTLKRGLSIISRRARCLLKRMLQQAVEHYKKNPRLCQLQLAMLILVVLGLVVAPMLLAIGFSKIGPVFGSAAAAHQSVFGATVTFSALQSAAMTGAAATVGVVVSSVAAAVAAIAQFFKRR</sequence>
<reference evidence="2" key="1">
    <citation type="submission" date="2023-08" db="EMBL/GenBank/DDBJ databases">
        <title>Black Yeasts Isolated from many extreme environments.</title>
        <authorList>
            <person name="Coleine C."/>
            <person name="Stajich J.E."/>
            <person name="Selbmann L."/>
        </authorList>
    </citation>
    <scope>NUCLEOTIDE SEQUENCE</scope>
    <source>
        <strain evidence="2">CCFEE 5810</strain>
    </source>
</reference>
<evidence type="ECO:0000313" key="2">
    <source>
        <dbReference type="EMBL" id="KAK5703975.1"/>
    </source>
</evidence>
<keyword evidence="1" id="KW-0812">Transmembrane</keyword>
<feature type="transmembrane region" description="Helical" evidence="1">
    <location>
        <begin position="72"/>
        <end position="93"/>
    </location>
</feature>
<name>A0AAN7WNU8_9PEZI</name>
<dbReference type="InterPro" id="IPR038213">
    <property type="entry name" value="IFI6/IFI27-like_sf"/>
</dbReference>
<dbReference type="EMBL" id="JAVRQU010000004">
    <property type="protein sequence ID" value="KAK5703975.1"/>
    <property type="molecule type" value="Genomic_DNA"/>
</dbReference>
<keyword evidence="1" id="KW-1133">Transmembrane helix</keyword>
<dbReference type="AlphaFoldDB" id="A0AAN7WNU8"/>